<dbReference type="Proteomes" id="UP000013941">
    <property type="component" value="Chromosome"/>
</dbReference>
<dbReference type="PANTHER" id="PTHR43553">
    <property type="entry name" value="HEAVY METAL TRANSPORTER"/>
    <property type="match status" value="1"/>
</dbReference>
<dbReference type="Pfam" id="PF12558">
    <property type="entry name" value="DUF3744"/>
    <property type="match status" value="1"/>
</dbReference>
<proteinExistence type="inferred from homology"/>
<evidence type="ECO:0000259" key="11">
    <source>
        <dbReference type="PROSITE" id="PS50893"/>
    </source>
</evidence>
<dbReference type="InterPro" id="IPR027417">
    <property type="entry name" value="P-loop_NTPase"/>
</dbReference>
<evidence type="ECO:0000256" key="3">
    <source>
        <dbReference type="ARBA" id="ARBA00022448"/>
    </source>
</evidence>
<dbReference type="EMBL" id="CP002548">
    <property type="protein sequence ID" value="AGL90791.1"/>
    <property type="molecule type" value="Genomic_DNA"/>
</dbReference>
<dbReference type="GO" id="GO:0005524">
    <property type="term" value="F:ATP binding"/>
    <property type="evidence" value="ECO:0007669"/>
    <property type="project" value="UniProtKB-KW"/>
</dbReference>
<evidence type="ECO:0000256" key="8">
    <source>
        <dbReference type="ARBA" id="ARBA00022967"/>
    </source>
</evidence>
<evidence type="ECO:0000256" key="5">
    <source>
        <dbReference type="ARBA" id="ARBA00022737"/>
    </source>
</evidence>
<dbReference type="InterPro" id="IPR003439">
    <property type="entry name" value="ABC_transporter-like_ATP-bd"/>
</dbReference>
<dbReference type="InterPro" id="IPR022216">
    <property type="entry name" value="ABC_Co_transporter"/>
</dbReference>
<evidence type="ECO:0000256" key="1">
    <source>
        <dbReference type="ARBA" id="ARBA00004202"/>
    </source>
</evidence>
<comment type="subcellular location">
    <subcellularLocation>
        <location evidence="1">Cell membrane</location>
        <topology evidence="1">Peripheral membrane protein</topology>
    </subcellularLocation>
</comment>
<keyword evidence="8" id="KW-1278">Translocase</keyword>
<keyword evidence="9" id="KW-0472">Membrane</keyword>
<accession>R4RQK2</accession>
<dbReference type="GO" id="GO:0042626">
    <property type="term" value="F:ATPase-coupled transmembrane transporter activity"/>
    <property type="evidence" value="ECO:0007669"/>
    <property type="project" value="TreeGrafter"/>
</dbReference>
<dbReference type="SMART" id="SM00382">
    <property type="entry name" value="AAA"/>
    <property type="match status" value="2"/>
</dbReference>
<keyword evidence="6" id="KW-0547">Nucleotide-binding</keyword>
<evidence type="ECO:0000256" key="4">
    <source>
        <dbReference type="ARBA" id="ARBA00022475"/>
    </source>
</evidence>
<dbReference type="GO" id="GO:0043190">
    <property type="term" value="C:ATP-binding cassette (ABC) transporter complex"/>
    <property type="evidence" value="ECO:0007669"/>
    <property type="project" value="TreeGrafter"/>
</dbReference>
<dbReference type="AlphaFoldDB" id="R4RQK2"/>
<gene>
    <name evidence="12" type="primary">cbiO1</name>
    <name evidence="12" type="ORF">SLY_0876</name>
</gene>
<comment type="similarity">
    <text evidence="2">Belongs to the ABC transporter superfamily.</text>
</comment>
<dbReference type="PATRIC" id="fig|980422.3.peg.809"/>
<feature type="domain" description="ABC transporter" evidence="11">
    <location>
        <begin position="24"/>
        <end position="265"/>
    </location>
</feature>
<evidence type="ECO:0000256" key="2">
    <source>
        <dbReference type="ARBA" id="ARBA00005417"/>
    </source>
</evidence>
<evidence type="ECO:0000313" key="12">
    <source>
        <dbReference type="EMBL" id="AGL90791.1"/>
    </source>
</evidence>
<evidence type="ECO:0000256" key="10">
    <source>
        <dbReference type="ARBA" id="ARBA00025157"/>
    </source>
</evidence>
<keyword evidence="3" id="KW-0813">Transport</keyword>
<dbReference type="SUPFAM" id="SSF52540">
    <property type="entry name" value="P-loop containing nucleoside triphosphate hydrolases"/>
    <property type="match status" value="2"/>
</dbReference>
<dbReference type="InterPro" id="IPR015856">
    <property type="entry name" value="ABC_transpr_CbiO/EcfA_su"/>
</dbReference>
<keyword evidence="13" id="KW-1185">Reference proteome</keyword>
<dbReference type="PROSITE" id="PS00211">
    <property type="entry name" value="ABC_TRANSPORTER_1"/>
    <property type="match status" value="1"/>
</dbReference>
<feature type="domain" description="ABC transporter" evidence="11">
    <location>
        <begin position="322"/>
        <end position="546"/>
    </location>
</feature>
<protein>
    <submittedName>
        <fullName evidence="12">Putative cobalt import ATP-binding protein cbiO 1</fullName>
    </submittedName>
</protein>
<comment type="function">
    <text evidence="10">Probably part of an ABC transporter complex. Responsible for energy coupling to the transport system.</text>
</comment>
<evidence type="ECO:0000256" key="7">
    <source>
        <dbReference type="ARBA" id="ARBA00022840"/>
    </source>
</evidence>
<dbReference type="CDD" id="cd03225">
    <property type="entry name" value="ABC_cobalt_CbiO_domain1"/>
    <property type="match status" value="2"/>
</dbReference>
<dbReference type="InterPro" id="IPR003593">
    <property type="entry name" value="AAA+_ATPase"/>
</dbReference>
<evidence type="ECO:0000313" key="13">
    <source>
        <dbReference type="Proteomes" id="UP000013941"/>
    </source>
</evidence>
<dbReference type="HOGENOM" id="CLU_000604_86_7_14"/>
<dbReference type="Pfam" id="PF00005">
    <property type="entry name" value="ABC_tran"/>
    <property type="match status" value="2"/>
</dbReference>
<keyword evidence="7 12" id="KW-0067">ATP-binding</keyword>
<dbReference type="InterPro" id="IPR017871">
    <property type="entry name" value="ABC_transporter-like_CS"/>
</dbReference>
<dbReference type="Gene3D" id="3.40.50.300">
    <property type="entry name" value="P-loop containing nucleotide triphosphate hydrolases"/>
    <property type="match status" value="2"/>
</dbReference>
<dbReference type="KEGG" id="nzs:SLY_0876"/>
<organism evidence="12 13">
    <name type="scientific">Strawberry lethal yellows phytoplasma (CPA) str. NZSb11</name>
    <dbReference type="NCBI Taxonomy" id="980422"/>
    <lineage>
        <taxon>Bacteria</taxon>
        <taxon>Bacillati</taxon>
        <taxon>Mycoplasmatota</taxon>
        <taxon>Mollicutes</taxon>
        <taxon>Acholeplasmatales</taxon>
        <taxon>Acholeplasmataceae</taxon>
        <taxon>Candidatus Phytoplasma</taxon>
        <taxon>16SrXII (Stolbur group)</taxon>
    </lineage>
</organism>
<keyword evidence="4" id="KW-1003">Cell membrane</keyword>
<reference evidence="12 13" key="1">
    <citation type="journal article" date="2013" name="BMC Genomics">
        <title>Comparison of the complete genome sequence of two closely related isolates of 'Candidatus Phytoplasma australiense' reveals genome plasticity.</title>
        <authorList>
            <person name="Andersen M.T."/>
            <person name="Liefting L.W."/>
            <person name="Havukkala I."/>
            <person name="Beever R.E."/>
        </authorList>
    </citation>
    <scope>NUCLEOTIDE SEQUENCE [LARGE SCALE GENOMIC DNA]</scope>
    <source>
        <strain evidence="12 13">NZSb11</strain>
    </source>
</reference>
<evidence type="ECO:0000256" key="9">
    <source>
        <dbReference type="ARBA" id="ARBA00023136"/>
    </source>
</evidence>
<name>R4RQK2_PHYAS</name>
<evidence type="ECO:0000256" key="6">
    <source>
        <dbReference type="ARBA" id="ARBA00022741"/>
    </source>
</evidence>
<dbReference type="InterPro" id="IPR050095">
    <property type="entry name" value="ECF_ABC_transporter_ATP-bd"/>
</dbReference>
<dbReference type="GO" id="GO:0016887">
    <property type="term" value="F:ATP hydrolysis activity"/>
    <property type="evidence" value="ECO:0007669"/>
    <property type="project" value="InterPro"/>
</dbReference>
<dbReference type="NCBIfam" id="NF010167">
    <property type="entry name" value="PRK13648.1"/>
    <property type="match status" value="2"/>
</dbReference>
<sequence length="577" mass="65529">MQLFLCPTNFKIIQRKEFMKKPLIIFQNFSFQYYNQNKNTLKKLNITIYEGEKVLIVGKSGSGKSTFLKCINGLIPHSYPGKITGSAIIQNKNLAKTNIFDLSLNIGTIMQDADNQFVGLTVAEDIAFALENDNLSHQKIVQKVNQWADKLNLQPFLHHQIQDLSEGEKKLVAMAGVLIYNPSILLFDESLTNLDATGRKKIIDLIEKLHQKNKNTILMIEHYLDDILTDSFDRVIVFDDGKIIADMTAEQIIEKQILIQQGIQEPFYIKILRNSKIDLTKINFLCNLNKINIASFSEELINSSKTKLNIPLSFLDNKKKLLELKNIFYQSTEKKDNLLNDISLTLWTGQMISIVGPNGCGKSLLGKMIAGLLKPHKGQVSLKDKKIAIGFVSQNPDHMLFQNTVFEEIALGLRLQKLSSKEIDQQVKTILDICGLTPFAFFPITTLSFGQKKRVAIAAILVLKPEIIILDEPTAGQDFYHYTKIMAYLKKLSKEGATVIIITHDISLILEYTQTTLVLNKGKMIVSINPISLLTDNLLIKKSNLKDHAFLFFLNKLQMQPQTKTNFMKYIKEHCFK</sequence>
<dbReference type="PANTHER" id="PTHR43553:SF26">
    <property type="entry name" value="ABC TRANSPORTER ATP-BINDING PROTEIN BC_2655-RELATED"/>
    <property type="match status" value="1"/>
</dbReference>
<dbReference type="PROSITE" id="PS50893">
    <property type="entry name" value="ABC_TRANSPORTER_2"/>
    <property type="match status" value="2"/>
</dbReference>
<keyword evidence="5" id="KW-0677">Repeat</keyword>